<feature type="compositionally biased region" description="Acidic residues" evidence="1">
    <location>
        <begin position="356"/>
        <end position="368"/>
    </location>
</feature>
<evidence type="ECO:0000313" key="3">
    <source>
        <dbReference type="Proteomes" id="UP001447188"/>
    </source>
</evidence>
<gene>
    <name evidence="2" type="ORF">Q9L58_005413</name>
</gene>
<evidence type="ECO:0000313" key="2">
    <source>
        <dbReference type="EMBL" id="KAL0635594.1"/>
    </source>
</evidence>
<feature type="region of interest" description="Disordered" evidence="1">
    <location>
        <begin position="17"/>
        <end position="220"/>
    </location>
</feature>
<feature type="region of interest" description="Disordered" evidence="1">
    <location>
        <begin position="477"/>
        <end position="587"/>
    </location>
</feature>
<name>A0ABR3GI28_9PEZI</name>
<feature type="compositionally biased region" description="Polar residues" evidence="1">
    <location>
        <begin position="565"/>
        <end position="578"/>
    </location>
</feature>
<reference evidence="2 3" key="1">
    <citation type="submission" date="2024-02" db="EMBL/GenBank/DDBJ databases">
        <title>Discinaceae phylogenomics.</title>
        <authorList>
            <person name="Dirks A.C."/>
            <person name="James T.Y."/>
        </authorList>
    </citation>
    <scope>NUCLEOTIDE SEQUENCE [LARGE SCALE GENOMIC DNA]</scope>
    <source>
        <strain evidence="2 3">ACD0624</strain>
    </source>
</reference>
<organism evidence="2 3">
    <name type="scientific">Discina gigas</name>
    <dbReference type="NCBI Taxonomy" id="1032678"/>
    <lineage>
        <taxon>Eukaryota</taxon>
        <taxon>Fungi</taxon>
        <taxon>Dikarya</taxon>
        <taxon>Ascomycota</taxon>
        <taxon>Pezizomycotina</taxon>
        <taxon>Pezizomycetes</taxon>
        <taxon>Pezizales</taxon>
        <taxon>Discinaceae</taxon>
        <taxon>Discina</taxon>
    </lineage>
</organism>
<dbReference type="EMBL" id="JBBBZM010000066">
    <property type="protein sequence ID" value="KAL0635594.1"/>
    <property type="molecule type" value="Genomic_DNA"/>
</dbReference>
<feature type="compositionally biased region" description="Low complexity" evidence="1">
    <location>
        <begin position="79"/>
        <end position="106"/>
    </location>
</feature>
<feature type="region of interest" description="Disordered" evidence="1">
    <location>
        <begin position="429"/>
        <end position="463"/>
    </location>
</feature>
<sequence>MDPAPVSARILKVFGMRQLSRRKHKTRHDSDDPSIMTSEERKMAGTNRSGTGPISRSESSAILLGGGIGSGSANGGRGIEAVSHNGHAHSGSGSTGLTPTTPGAASQYSYLPGTGGPLNLDTNTPGPYYRPPRAKGLQRGNGEGSASDNYSPGARSRGSWGSEMWAVGGGTAGKQRSSQHSSRGGSQGGNNGEGSGFPSGGPSGTGTPHDGVDMSGFPKGGIIEGLTGSVRATPDYAVREGDFYYGVRGPALSSQPARRLGTGPADPTGSVAVAKGWLMRKLGLAGKEDKGFTVVRSSRAPEELLDAEREAKGIGMAISADAPIREGEDTDSSDDEEAAGSGMLGERRTAGPAPDTESESESESEDENIATSAPGPSARMLEKQPAGIELVRQGSLKPQVPRKSSKRKSASLLLAPVLTNELQTPLYQHAVTEDPDSPVLVRKPDQLYDPHYSPPRTSANVYAPPQQLHPLRHKQNLSVQSTTPPRLPFTGSAGGDGQTESSAHSRSVSTNSSILSPPQMTVGDEPGSRPASVGTVQRFRMEDSLRTVPGGDRDMLGSSAELVEQSRTASLGSQFSRRGSQKSRRGI</sequence>
<accession>A0ABR3GI28</accession>
<feature type="compositionally biased region" description="Basic and acidic residues" evidence="1">
    <location>
        <begin position="539"/>
        <end position="555"/>
    </location>
</feature>
<dbReference type="Proteomes" id="UP001447188">
    <property type="component" value="Unassembled WGS sequence"/>
</dbReference>
<feature type="compositionally biased region" description="Acidic residues" evidence="1">
    <location>
        <begin position="328"/>
        <end position="338"/>
    </location>
</feature>
<feature type="compositionally biased region" description="Gly residues" evidence="1">
    <location>
        <begin position="64"/>
        <end position="78"/>
    </location>
</feature>
<keyword evidence="3" id="KW-1185">Reference proteome</keyword>
<feature type="compositionally biased region" description="Polar residues" evidence="1">
    <location>
        <begin position="46"/>
        <end position="56"/>
    </location>
</feature>
<evidence type="ECO:0000256" key="1">
    <source>
        <dbReference type="SAM" id="MobiDB-lite"/>
    </source>
</evidence>
<feature type="compositionally biased region" description="Polar residues" evidence="1">
    <location>
        <begin position="498"/>
        <end position="519"/>
    </location>
</feature>
<feature type="region of interest" description="Disordered" evidence="1">
    <location>
        <begin position="316"/>
        <end position="410"/>
    </location>
</feature>
<proteinExistence type="predicted"/>
<comment type="caution">
    <text evidence="2">The sequence shown here is derived from an EMBL/GenBank/DDBJ whole genome shotgun (WGS) entry which is preliminary data.</text>
</comment>
<protein>
    <submittedName>
        <fullName evidence="2">Uncharacterized protein</fullName>
    </submittedName>
</protein>
<feature type="compositionally biased region" description="Gly residues" evidence="1">
    <location>
        <begin position="185"/>
        <end position="204"/>
    </location>
</feature>